<dbReference type="InterPro" id="IPR019887">
    <property type="entry name" value="Tscrpt_reg_AsnC/Lrp_C"/>
</dbReference>
<dbReference type="PRINTS" id="PR00033">
    <property type="entry name" value="HTHASNC"/>
</dbReference>
<dbReference type="InterPro" id="IPR036390">
    <property type="entry name" value="WH_DNA-bd_sf"/>
</dbReference>
<keyword evidence="1" id="KW-0805">Transcription regulation</keyword>
<comment type="caution">
    <text evidence="5">The sequence shown here is derived from an EMBL/GenBank/DDBJ whole genome shotgun (WGS) entry which is preliminary data.</text>
</comment>
<dbReference type="GO" id="GO:0006355">
    <property type="term" value="P:regulation of DNA-templated transcription"/>
    <property type="evidence" value="ECO:0007669"/>
    <property type="project" value="UniProtKB-ARBA"/>
</dbReference>
<dbReference type="Pfam" id="PF13404">
    <property type="entry name" value="HTH_AsnC-type"/>
    <property type="match status" value="1"/>
</dbReference>
<dbReference type="GO" id="GO:0043200">
    <property type="term" value="P:response to amino acid"/>
    <property type="evidence" value="ECO:0007669"/>
    <property type="project" value="TreeGrafter"/>
</dbReference>
<dbReference type="PANTHER" id="PTHR30154:SF51">
    <property type="entry name" value="ASNC-FAMILY TRANSCRIPTIONAL REGULATORY PROTEIN"/>
    <property type="match status" value="1"/>
</dbReference>
<evidence type="ECO:0000256" key="1">
    <source>
        <dbReference type="ARBA" id="ARBA00023015"/>
    </source>
</evidence>
<name>A0A839EHY9_9HYPH</name>
<dbReference type="GO" id="GO:0005829">
    <property type="term" value="C:cytosol"/>
    <property type="evidence" value="ECO:0007669"/>
    <property type="project" value="TreeGrafter"/>
</dbReference>
<organism evidence="5 6">
    <name type="scientific">Phyllobacterium myrsinacearum</name>
    <dbReference type="NCBI Taxonomy" id="28101"/>
    <lineage>
        <taxon>Bacteria</taxon>
        <taxon>Pseudomonadati</taxon>
        <taxon>Pseudomonadota</taxon>
        <taxon>Alphaproteobacteria</taxon>
        <taxon>Hyphomicrobiales</taxon>
        <taxon>Phyllobacteriaceae</taxon>
        <taxon>Phyllobacterium</taxon>
    </lineage>
</organism>
<feature type="domain" description="HTH asnC-type" evidence="4">
    <location>
        <begin position="20"/>
        <end position="81"/>
    </location>
</feature>
<dbReference type="SMART" id="SM00344">
    <property type="entry name" value="HTH_ASNC"/>
    <property type="match status" value="1"/>
</dbReference>
<keyword evidence="6" id="KW-1185">Reference proteome</keyword>
<dbReference type="Gene3D" id="3.30.70.920">
    <property type="match status" value="1"/>
</dbReference>
<evidence type="ECO:0000259" key="4">
    <source>
        <dbReference type="PROSITE" id="PS50956"/>
    </source>
</evidence>
<keyword evidence="3" id="KW-0804">Transcription</keyword>
<dbReference type="InterPro" id="IPR011008">
    <property type="entry name" value="Dimeric_a/b-barrel"/>
</dbReference>
<evidence type="ECO:0000256" key="3">
    <source>
        <dbReference type="ARBA" id="ARBA00023163"/>
    </source>
</evidence>
<dbReference type="SUPFAM" id="SSF46785">
    <property type="entry name" value="Winged helix' DNA-binding domain"/>
    <property type="match status" value="1"/>
</dbReference>
<dbReference type="PROSITE" id="PS50956">
    <property type="entry name" value="HTH_ASNC_2"/>
    <property type="match status" value="1"/>
</dbReference>
<keyword evidence="2" id="KW-0238">DNA-binding</keyword>
<sequence>MIDLFNAGSIIDMPYEVNMLDEMDKTILGILIEDARISLKELSQKVGLSSPSVSERLRRLEEKKVIRSFTVDIDPSALGYNLTAIVRVRPLPGMLHIVERLIQETPEITECDKVTGDDCFIGKIHFRTMEQLDTLLDRLAEKAETNTSIVKTSPVKRRLPPLG</sequence>
<dbReference type="Pfam" id="PF01037">
    <property type="entry name" value="AsnC_trans_reg"/>
    <property type="match status" value="1"/>
</dbReference>
<dbReference type="SUPFAM" id="SSF54909">
    <property type="entry name" value="Dimeric alpha+beta barrel"/>
    <property type="match status" value="1"/>
</dbReference>
<dbReference type="EMBL" id="JACGXN010000001">
    <property type="protein sequence ID" value="MBA8877086.1"/>
    <property type="molecule type" value="Genomic_DNA"/>
</dbReference>
<dbReference type="AlphaFoldDB" id="A0A839EHY9"/>
<evidence type="ECO:0000313" key="6">
    <source>
        <dbReference type="Proteomes" id="UP000549052"/>
    </source>
</evidence>
<dbReference type="InterPro" id="IPR036388">
    <property type="entry name" value="WH-like_DNA-bd_sf"/>
</dbReference>
<evidence type="ECO:0000313" key="5">
    <source>
        <dbReference type="EMBL" id="MBA8877086.1"/>
    </source>
</evidence>
<dbReference type="InterPro" id="IPR000485">
    <property type="entry name" value="AsnC-type_HTH_dom"/>
</dbReference>
<dbReference type="PANTHER" id="PTHR30154">
    <property type="entry name" value="LEUCINE-RESPONSIVE REGULATORY PROTEIN"/>
    <property type="match status" value="1"/>
</dbReference>
<proteinExistence type="predicted"/>
<dbReference type="Proteomes" id="UP000549052">
    <property type="component" value="Unassembled WGS sequence"/>
</dbReference>
<reference evidence="5 6" key="1">
    <citation type="submission" date="2020-07" db="EMBL/GenBank/DDBJ databases">
        <title>Genomic Encyclopedia of Type Strains, Phase IV (KMG-V): Genome sequencing to study the core and pangenomes of soil and plant-associated prokaryotes.</title>
        <authorList>
            <person name="Whitman W."/>
        </authorList>
    </citation>
    <scope>NUCLEOTIDE SEQUENCE [LARGE SCALE GENOMIC DNA]</scope>
    <source>
        <strain evidence="5 6">AN3</strain>
    </source>
</reference>
<dbReference type="InterPro" id="IPR011991">
    <property type="entry name" value="ArsR-like_HTH"/>
</dbReference>
<accession>A0A839EHY9</accession>
<protein>
    <submittedName>
        <fullName evidence="5">Lrp/AsnC family leucine-responsive transcriptional regulator</fullName>
    </submittedName>
</protein>
<dbReference type="CDD" id="cd00090">
    <property type="entry name" value="HTH_ARSR"/>
    <property type="match status" value="1"/>
</dbReference>
<evidence type="ECO:0000256" key="2">
    <source>
        <dbReference type="ARBA" id="ARBA00023125"/>
    </source>
</evidence>
<dbReference type="GO" id="GO:0043565">
    <property type="term" value="F:sequence-specific DNA binding"/>
    <property type="evidence" value="ECO:0007669"/>
    <property type="project" value="InterPro"/>
</dbReference>
<gene>
    <name evidence="5" type="ORF">FHW16_000768</name>
</gene>
<dbReference type="InterPro" id="IPR019888">
    <property type="entry name" value="Tscrpt_reg_AsnC-like"/>
</dbReference>
<dbReference type="Gene3D" id="1.10.10.10">
    <property type="entry name" value="Winged helix-like DNA-binding domain superfamily/Winged helix DNA-binding domain"/>
    <property type="match status" value="1"/>
</dbReference>